<name>A0A2C5YPP4_9HYPO</name>
<dbReference type="AlphaFoldDB" id="A0A2C5YPP4"/>
<evidence type="ECO:0000313" key="2">
    <source>
        <dbReference type="EMBL" id="PHH69583.1"/>
    </source>
</evidence>
<feature type="region of interest" description="Disordered" evidence="1">
    <location>
        <begin position="91"/>
        <end position="135"/>
    </location>
</feature>
<comment type="caution">
    <text evidence="2">The sequence shown here is derived from an EMBL/GenBank/DDBJ whole genome shotgun (WGS) entry which is preliminary data.</text>
</comment>
<gene>
    <name evidence="2" type="ORF">CDD82_7662</name>
</gene>
<sequence length="196" mass="20788">MIGTVLPGNARTNIGPFYGQKSHGVHSGGSFLGSGSSKWGSSKWGSSSGSSFGGKGKYGDAGKYGGKGKYGGRSYNTAYDATVLKTNSDATRPKRAGFDLDHVSPGSLTSATTAWPGSMPHPQPPSFQPPPPLSWQSQELEVSSAAAHHPQIQAKHLNKAPESTSALVLQTIRHELNHVRHELREAVNGFRNAQHM</sequence>
<keyword evidence="3" id="KW-1185">Reference proteome</keyword>
<evidence type="ECO:0000256" key="1">
    <source>
        <dbReference type="SAM" id="MobiDB-lite"/>
    </source>
</evidence>
<evidence type="ECO:0000313" key="3">
    <source>
        <dbReference type="Proteomes" id="UP000224854"/>
    </source>
</evidence>
<reference evidence="2 3" key="1">
    <citation type="submission" date="2017-06" db="EMBL/GenBank/DDBJ databases">
        <title>Ant-infecting Ophiocordyceps genomes reveal a high diversity of potential behavioral manipulation genes and a possible major role for enterotoxins.</title>
        <authorList>
            <person name="De Bekker C."/>
            <person name="Evans H.C."/>
            <person name="Brachmann A."/>
            <person name="Hughes D.P."/>
        </authorList>
    </citation>
    <scope>NUCLEOTIDE SEQUENCE [LARGE SCALE GENOMIC DNA]</scope>
    <source>
        <strain evidence="2 3">1348a</strain>
    </source>
</reference>
<proteinExistence type="predicted"/>
<dbReference type="Proteomes" id="UP000224854">
    <property type="component" value="Unassembled WGS sequence"/>
</dbReference>
<organism evidence="2 3">
    <name type="scientific">Ophiocordyceps australis</name>
    <dbReference type="NCBI Taxonomy" id="1399860"/>
    <lineage>
        <taxon>Eukaryota</taxon>
        <taxon>Fungi</taxon>
        <taxon>Dikarya</taxon>
        <taxon>Ascomycota</taxon>
        <taxon>Pezizomycotina</taxon>
        <taxon>Sordariomycetes</taxon>
        <taxon>Hypocreomycetidae</taxon>
        <taxon>Hypocreales</taxon>
        <taxon>Ophiocordycipitaceae</taxon>
        <taxon>Ophiocordyceps</taxon>
    </lineage>
</organism>
<dbReference type="EMBL" id="NJEU01000915">
    <property type="protein sequence ID" value="PHH69583.1"/>
    <property type="molecule type" value="Genomic_DNA"/>
</dbReference>
<feature type="compositionally biased region" description="Polar residues" evidence="1">
    <location>
        <begin position="106"/>
        <end position="115"/>
    </location>
</feature>
<protein>
    <submittedName>
        <fullName evidence="2">Uncharacterized protein</fullName>
    </submittedName>
</protein>
<feature type="compositionally biased region" description="Pro residues" evidence="1">
    <location>
        <begin position="119"/>
        <end position="133"/>
    </location>
</feature>
<accession>A0A2C5YPP4</accession>
<feature type="region of interest" description="Disordered" evidence="1">
    <location>
        <begin position="43"/>
        <end position="66"/>
    </location>
</feature>